<dbReference type="OrthoDB" id="10039611at2759"/>
<evidence type="ECO:0000313" key="2">
    <source>
        <dbReference type="Proteomes" id="UP000054538"/>
    </source>
</evidence>
<accession>A0A0D0D8Y1</accession>
<reference evidence="2" key="2">
    <citation type="submission" date="2015-01" db="EMBL/GenBank/DDBJ databases">
        <title>Evolutionary Origins and Diversification of the Mycorrhizal Mutualists.</title>
        <authorList>
            <consortium name="DOE Joint Genome Institute"/>
            <consortium name="Mycorrhizal Genomics Consortium"/>
            <person name="Kohler A."/>
            <person name="Kuo A."/>
            <person name="Nagy L.G."/>
            <person name="Floudas D."/>
            <person name="Copeland A."/>
            <person name="Barry K.W."/>
            <person name="Cichocki N."/>
            <person name="Veneault-Fourrey C."/>
            <person name="LaButti K."/>
            <person name="Lindquist E.A."/>
            <person name="Lipzen A."/>
            <person name="Lundell T."/>
            <person name="Morin E."/>
            <person name="Murat C."/>
            <person name="Riley R."/>
            <person name="Ohm R."/>
            <person name="Sun H."/>
            <person name="Tunlid A."/>
            <person name="Henrissat B."/>
            <person name="Grigoriev I.V."/>
            <person name="Hibbett D.S."/>
            <person name="Martin F."/>
        </authorList>
    </citation>
    <scope>NUCLEOTIDE SEQUENCE [LARGE SCALE GENOMIC DNA]</scope>
    <source>
        <strain evidence="2">Ve08.2h10</strain>
    </source>
</reference>
<gene>
    <name evidence="1" type="ORF">PAXRUDRAFT_80748</name>
</gene>
<dbReference type="AlphaFoldDB" id="A0A0D0D8Y1"/>
<organism evidence="1 2">
    <name type="scientific">Paxillus rubicundulus Ve08.2h10</name>
    <dbReference type="NCBI Taxonomy" id="930991"/>
    <lineage>
        <taxon>Eukaryota</taxon>
        <taxon>Fungi</taxon>
        <taxon>Dikarya</taxon>
        <taxon>Basidiomycota</taxon>
        <taxon>Agaricomycotina</taxon>
        <taxon>Agaricomycetes</taxon>
        <taxon>Agaricomycetidae</taxon>
        <taxon>Boletales</taxon>
        <taxon>Paxilineae</taxon>
        <taxon>Paxillaceae</taxon>
        <taxon>Paxillus</taxon>
    </lineage>
</organism>
<dbReference type="HOGENOM" id="CLU_2518706_0_0_1"/>
<name>A0A0D0D8Y1_9AGAM</name>
<proteinExistence type="predicted"/>
<dbReference type="InParanoid" id="A0A0D0D8Y1"/>
<dbReference type="Proteomes" id="UP000054538">
    <property type="component" value="Unassembled WGS sequence"/>
</dbReference>
<reference evidence="1 2" key="1">
    <citation type="submission" date="2014-04" db="EMBL/GenBank/DDBJ databases">
        <authorList>
            <consortium name="DOE Joint Genome Institute"/>
            <person name="Kuo A."/>
            <person name="Kohler A."/>
            <person name="Jargeat P."/>
            <person name="Nagy L.G."/>
            <person name="Floudas D."/>
            <person name="Copeland A."/>
            <person name="Barry K.W."/>
            <person name="Cichocki N."/>
            <person name="Veneault-Fourrey C."/>
            <person name="LaButti K."/>
            <person name="Lindquist E.A."/>
            <person name="Lipzen A."/>
            <person name="Lundell T."/>
            <person name="Morin E."/>
            <person name="Murat C."/>
            <person name="Sun H."/>
            <person name="Tunlid A."/>
            <person name="Henrissat B."/>
            <person name="Grigoriev I.V."/>
            <person name="Hibbett D.S."/>
            <person name="Martin F."/>
            <person name="Nordberg H.P."/>
            <person name="Cantor M.N."/>
            <person name="Hua S.X."/>
        </authorList>
    </citation>
    <scope>NUCLEOTIDE SEQUENCE [LARGE SCALE GENOMIC DNA]</scope>
    <source>
        <strain evidence="1 2">Ve08.2h10</strain>
    </source>
</reference>
<dbReference type="EMBL" id="KN827256">
    <property type="protein sequence ID" value="KIK76869.1"/>
    <property type="molecule type" value="Genomic_DNA"/>
</dbReference>
<protein>
    <submittedName>
        <fullName evidence="1">Uncharacterized protein</fullName>
    </submittedName>
</protein>
<evidence type="ECO:0000313" key="1">
    <source>
        <dbReference type="EMBL" id="KIK76869.1"/>
    </source>
</evidence>
<sequence>PTNPYGRWNSSHLEDPNIANEIHVHLQSIGKYVCAQDIVDYLDKEDVRTQFQMKKISLVTEKCWMHRMDYWWIHNFKGQYMDGCK</sequence>
<feature type="non-terminal residue" evidence="1">
    <location>
        <position position="85"/>
    </location>
</feature>
<feature type="non-terminal residue" evidence="1">
    <location>
        <position position="1"/>
    </location>
</feature>
<keyword evidence="2" id="KW-1185">Reference proteome</keyword>